<dbReference type="PROSITE" id="PS50256">
    <property type="entry name" value="PIR_REPEAT_2"/>
    <property type="match status" value="8"/>
</dbReference>
<feature type="region of interest" description="Disordered" evidence="3">
    <location>
        <begin position="206"/>
        <end position="253"/>
    </location>
</feature>
<reference evidence="6 7" key="1">
    <citation type="submission" date="2017-12" db="EMBL/GenBank/DDBJ databases">
        <title>Comparative genomics of Botrytis spp.</title>
        <authorList>
            <person name="Valero-Jimenez C.A."/>
            <person name="Tapia P."/>
            <person name="Veloso J."/>
            <person name="Silva-Moreno E."/>
            <person name="Staats M."/>
            <person name="Valdes J.H."/>
            <person name="Van Kan J.A.L."/>
        </authorList>
    </citation>
    <scope>NUCLEOTIDE SEQUENCE [LARGE SCALE GENOMIC DNA]</scope>
    <source>
        <strain evidence="6 7">Bp0003</strain>
    </source>
</reference>
<keyword evidence="2" id="KW-0677">Repeat</keyword>
<dbReference type="InterPro" id="IPR000420">
    <property type="entry name" value="Yeast_PIR_rpt"/>
</dbReference>
<feature type="compositionally biased region" description="Polar residues" evidence="3">
    <location>
        <begin position="219"/>
        <end position="234"/>
    </location>
</feature>
<dbReference type="AlphaFoldDB" id="A0A4Z1GA31"/>
<dbReference type="Pfam" id="PF00399">
    <property type="entry name" value="PIR"/>
    <property type="match status" value="6"/>
</dbReference>
<dbReference type="InterPro" id="IPR051153">
    <property type="entry name" value="Yeast_CWMannoprotein_PIR"/>
</dbReference>
<gene>
    <name evidence="6" type="ORF">BPAE_0002g00840</name>
</gene>
<dbReference type="PANTHER" id="PTHR47254:SF2">
    <property type="entry name" value="COVALENTLY-LINKED CELL WALL PROTEIN"/>
    <property type="match status" value="1"/>
</dbReference>
<organism evidence="6 7">
    <name type="scientific">Botrytis paeoniae</name>
    <dbReference type="NCBI Taxonomy" id="278948"/>
    <lineage>
        <taxon>Eukaryota</taxon>
        <taxon>Fungi</taxon>
        <taxon>Dikarya</taxon>
        <taxon>Ascomycota</taxon>
        <taxon>Pezizomycotina</taxon>
        <taxon>Leotiomycetes</taxon>
        <taxon>Helotiales</taxon>
        <taxon>Sclerotiniaceae</taxon>
        <taxon>Botrytis</taxon>
    </lineage>
</organism>
<keyword evidence="1 4" id="KW-0732">Signal</keyword>
<name>A0A4Z1GA31_9HELO</name>
<evidence type="ECO:0000313" key="7">
    <source>
        <dbReference type="Proteomes" id="UP000297910"/>
    </source>
</evidence>
<feature type="chain" id="PRO_5021469099" description="Cell wall mannoprotein PIR1-like C-terminal domain-containing protein" evidence="4">
    <location>
        <begin position="18"/>
        <end position="388"/>
    </location>
</feature>
<dbReference type="GO" id="GO:0031505">
    <property type="term" value="P:fungal-type cell wall organization"/>
    <property type="evidence" value="ECO:0007669"/>
    <property type="project" value="UniProtKB-ARBA"/>
</dbReference>
<protein>
    <recommendedName>
        <fullName evidence="5">Cell wall mannoprotein PIR1-like C-terminal domain-containing protein</fullName>
    </recommendedName>
</protein>
<dbReference type="EMBL" id="PQXI01000002">
    <property type="protein sequence ID" value="TGO30991.1"/>
    <property type="molecule type" value="Genomic_DNA"/>
</dbReference>
<proteinExistence type="predicted"/>
<evidence type="ECO:0000259" key="5">
    <source>
        <dbReference type="Pfam" id="PF22799"/>
    </source>
</evidence>
<feature type="domain" description="Cell wall mannoprotein PIR1-like C-terminal" evidence="5">
    <location>
        <begin position="72"/>
        <end position="145"/>
    </location>
</feature>
<dbReference type="GO" id="GO:0005199">
    <property type="term" value="F:structural constituent of cell wall"/>
    <property type="evidence" value="ECO:0007669"/>
    <property type="project" value="InterPro"/>
</dbReference>
<dbReference type="PANTHER" id="PTHR47254">
    <property type="entry name" value="CELL WALL MANNOPROTEIN CIS3-RELATED"/>
    <property type="match status" value="1"/>
</dbReference>
<dbReference type="GO" id="GO:0009277">
    <property type="term" value="C:fungal-type cell wall"/>
    <property type="evidence" value="ECO:0007669"/>
    <property type="project" value="TreeGrafter"/>
</dbReference>
<evidence type="ECO:0000256" key="4">
    <source>
        <dbReference type="SAM" id="SignalP"/>
    </source>
</evidence>
<dbReference type="InterPro" id="IPR054508">
    <property type="entry name" value="PIR1-like_C"/>
</dbReference>
<keyword evidence="7" id="KW-1185">Reference proteome</keyword>
<accession>A0A4Z1GA31</accession>
<comment type="caution">
    <text evidence="6">The sequence shown here is derived from an EMBL/GenBank/DDBJ whole genome shotgun (WGS) entry which is preliminary data.</text>
</comment>
<evidence type="ECO:0000313" key="6">
    <source>
        <dbReference type="EMBL" id="TGO30991.1"/>
    </source>
</evidence>
<evidence type="ECO:0000256" key="3">
    <source>
        <dbReference type="SAM" id="MobiDB-lite"/>
    </source>
</evidence>
<dbReference type="Proteomes" id="UP000297910">
    <property type="component" value="Unassembled WGS sequence"/>
</dbReference>
<dbReference type="Pfam" id="PF22799">
    <property type="entry name" value="PIR1-like_C"/>
    <property type="match status" value="1"/>
</dbReference>
<sequence length="388" mass="38181">MKTTFAVVAGLASVAYAQVTALITPTASAPDGCATSYSGAFQISTVNVSSVAKRQQKRADCSSSLAVTLNDGILKDQQDRTGYIASNTQFQFDGPPQTGAIYTGGWSVCSNGSLALGGSPVFYQCLSGTFNNLYTESQGEQCSQILIQISACSSAAGSGVIGQSIDGQATATAIASLSSAAVSQISDGQPQGATSAAPISQISDGQIQAPTSAGGAPITQISDGQVQGATSVAPSPTGAPVSQIPDGQIQGATSAAAISSAEISQIPDGQVQAPTSAAAPSAVVSQIPDGQIQVPTSAAAPSAVVSQIPDGQIQAPTSAATLETSTSLAGPVISQISDGQIQAPTATPTNNTYSSTTSAPADFTGAANAYHVSGSLAAAAIGLFAALL</sequence>
<feature type="signal peptide" evidence="4">
    <location>
        <begin position="1"/>
        <end position="17"/>
    </location>
</feature>
<evidence type="ECO:0000256" key="1">
    <source>
        <dbReference type="ARBA" id="ARBA00022729"/>
    </source>
</evidence>
<evidence type="ECO:0000256" key="2">
    <source>
        <dbReference type="ARBA" id="ARBA00022737"/>
    </source>
</evidence>